<gene>
    <name evidence="2" type="ORF">LCGC14_2833920</name>
</gene>
<evidence type="ECO:0000256" key="1">
    <source>
        <dbReference type="SAM" id="MobiDB-lite"/>
    </source>
</evidence>
<feature type="region of interest" description="Disordered" evidence="1">
    <location>
        <begin position="1"/>
        <end position="35"/>
    </location>
</feature>
<reference evidence="2" key="1">
    <citation type="journal article" date="2015" name="Nature">
        <title>Complex archaea that bridge the gap between prokaryotes and eukaryotes.</title>
        <authorList>
            <person name="Spang A."/>
            <person name="Saw J.H."/>
            <person name="Jorgensen S.L."/>
            <person name="Zaremba-Niedzwiedzka K."/>
            <person name="Martijn J."/>
            <person name="Lind A.E."/>
            <person name="van Eijk R."/>
            <person name="Schleper C."/>
            <person name="Guy L."/>
            <person name="Ettema T.J."/>
        </authorList>
    </citation>
    <scope>NUCLEOTIDE SEQUENCE</scope>
</reference>
<organism evidence="2">
    <name type="scientific">marine sediment metagenome</name>
    <dbReference type="NCBI Taxonomy" id="412755"/>
    <lineage>
        <taxon>unclassified sequences</taxon>
        <taxon>metagenomes</taxon>
        <taxon>ecological metagenomes</taxon>
    </lineage>
</organism>
<protein>
    <submittedName>
        <fullName evidence="2">Uncharacterized protein</fullName>
    </submittedName>
</protein>
<evidence type="ECO:0000313" key="2">
    <source>
        <dbReference type="EMBL" id="KKK79398.1"/>
    </source>
</evidence>
<accession>A0A0F8YDF2</accession>
<name>A0A0F8YDF2_9ZZZZ</name>
<feature type="non-terminal residue" evidence="2">
    <location>
        <position position="1"/>
    </location>
</feature>
<dbReference type="AlphaFoldDB" id="A0A0F8YDF2"/>
<comment type="caution">
    <text evidence="2">The sequence shown here is derived from an EMBL/GenBank/DDBJ whole genome shotgun (WGS) entry which is preliminary data.</text>
</comment>
<dbReference type="EMBL" id="LAZR01054048">
    <property type="protein sequence ID" value="KKK79398.1"/>
    <property type="molecule type" value="Genomic_DNA"/>
</dbReference>
<proteinExistence type="predicted"/>
<sequence>DAAEHTATHQHSVSLRPQPHPAAKRRHADRSLFAP</sequence>